<organism evidence="1 2">
    <name type="scientific">Galemys pyrenaicus</name>
    <name type="common">Iberian desman</name>
    <name type="synonym">Pyrenean desman</name>
    <dbReference type="NCBI Taxonomy" id="202257"/>
    <lineage>
        <taxon>Eukaryota</taxon>
        <taxon>Metazoa</taxon>
        <taxon>Chordata</taxon>
        <taxon>Craniata</taxon>
        <taxon>Vertebrata</taxon>
        <taxon>Euteleostomi</taxon>
        <taxon>Mammalia</taxon>
        <taxon>Eutheria</taxon>
        <taxon>Laurasiatheria</taxon>
        <taxon>Eulipotyphla</taxon>
        <taxon>Talpidae</taxon>
        <taxon>Galemys</taxon>
    </lineage>
</organism>
<dbReference type="PANTHER" id="PTHR35543">
    <property type="entry name" value="PROTEIN C11ORF74"/>
    <property type="match status" value="1"/>
</dbReference>
<dbReference type="Proteomes" id="UP000700334">
    <property type="component" value="Unassembled WGS sequence"/>
</dbReference>
<feature type="non-terminal residue" evidence="1">
    <location>
        <position position="191"/>
    </location>
</feature>
<dbReference type="EMBL" id="JAGFMF010011862">
    <property type="protein sequence ID" value="KAG8510785.1"/>
    <property type="molecule type" value="Genomic_DNA"/>
</dbReference>
<dbReference type="OrthoDB" id="10057631at2759"/>
<dbReference type="AlphaFoldDB" id="A0A8J6DK92"/>
<dbReference type="GO" id="GO:0120160">
    <property type="term" value="F:intraciliary transport particle A binding"/>
    <property type="evidence" value="ECO:0007669"/>
    <property type="project" value="TreeGrafter"/>
</dbReference>
<dbReference type="PANTHER" id="PTHR35543:SF1">
    <property type="entry name" value="INTRAFLAGELLAR TRANSPORT-ASSOCIATED PROTEIN"/>
    <property type="match status" value="1"/>
</dbReference>
<keyword evidence="2" id="KW-1185">Reference proteome</keyword>
<dbReference type="GO" id="GO:0007340">
    <property type="term" value="P:acrosome reaction"/>
    <property type="evidence" value="ECO:0007669"/>
    <property type="project" value="TreeGrafter"/>
</dbReference>
<name>A0A8J6DK92_GALPY</name>
<accession>A0A8J6DK92</accession>
<dbReference type="Pfam" id="PF17722">
    <property type="entry name" value="IFTAP"/>
    <property type="match status" value="1"/>
</dbReference>
<evidence type="ECO:0000313" key="2">
    <source>
        <dbReference type="Proteomes" id="UP000700334"/>
    </source>
</evidence>
<dbReference type="InterPro" id="IPR040028">
    <property type="entry name" value="IFTAP"/>
</dbReference>
<sequence>DNVTKRGASGTDSSGNIFTSIKCTHENETNGHLSDKTIFLHNASEEEQIVLDEGQKVGTFLQGDLNRAGKVKVDNFLDLEDLDMDEEIEPQMSNDLLLLPGEVEQDVNTDVPSYIPSMARPLASGVKPTSTVKRVDKQVEEIPGDEIQPFTVDEEFDYDSVMLTPKFTPAEIDAIKRERRPTQAQGSPVTD</sequence>
<reference evidence="1" key="1">
    <citation type="journal article" date="2021" name="Evol. Appl.">
        <title>The genome of the Pyrenean desman and the effects of bottlenecks and inbreeding on the genomic landscape of an endangered species.</title>
        <authorList>
            <person name="Escoda L."/>
            <person name="Castresana J."/>
        </authorList>
    </citation>
    <scope>NUCLEOTIDE SEQUENCE</scope>
    <source>
        <strain evidence="1">IBE-C5619</strain>
    </source>
</reference>
<dbReference type="GO" id="GO:0097731">
    <property type="term" value="C:9+0 non-motile cilium"/>
    <property type="evidence" value="ECO:0007669"/>
    <property type="project" value="TreeGrafter"/>
</dbReference>
<dbReference type="GO" id="GO:0007283">
    <property type="term" value="P:spermatogenesis"/>
    <property type="evidence" value="ECO:0007669"/>
    <property type="project" value="TreeGrafter"/>
</dbReference>
<gene>
    <name evidence="1" type="ORF">J0S82_010440</name>
</gene>
<proteinExistence type="predicted"/>
<comment type="caution">
    <text evidence="1">The sequence shown here is derived from an EMBL/GenBank/DDBJ whole genome shotgun (WGS) entry which is preliminary data.</text>
</comment>
<dbReference type="GO" id="GO:0005829">
    <property type="term" value="C:cytosol"/>
    <property type="evidence" value="ECO:0007669"/>
    <property type="project" value="TreeGrafter"/>
</dbReference>
<evidence type="ECO:0000313" key="1">
    <source>
        <dbReference type="EMBL" id="KAG8510785.1"/>
    </source>
</evidence>
<protein>
    <submittedName>
        <fullName evidence="1">Protein C11orf74</fullName>
    </submittedName>
</protein>